<organism evidence="3 4">
    <name type="scientific">Archangium minus</name>
    <dbReference type="NCBI Taxonomy" id="83450"/>
    <lineage>
        <taxon>Bacteria</taxon>
        <taxon>Pseudomonadati</taxon>
        <taxon>Myxococcota</taxon>
        <taxon>Myxococcia</taxon>
        <taxon>Myxococcales</taxon>
        <taxon>Cystobacterineae</taxon>
        <taxon>Archangiaceae</taxon>
        <taxon>Archangium</taxon>
    </lineage>
</organism>
<keyword evidence="4" id="KW-1185">Reference proteome</keyword>
<dbReference type="EMBL" id="CP043494">
    <property type="protein sequence ID" value="WNG48380.1"/>
    <property type="molecule type" value="Genomic_DNA"/>
</dbReference>
<evidence type="ECO:0000313" key="4">
    <source>
        <dbReference type="Proteomes" id="UP001611383"/>
    </source>
</evidence>
<evidence type="ECO:0000313" key="3">
    <source>
        <dbReference type="EMBL" id="WNG48380.1"/>
    </source>
</evidence>
<protein>
    <submittedName>
        <fullName evidence="3">Metallo-mystery pair system four-Cys motif protein</fullName>
    </submittedName>
</protein>
<sequence length="300" mass="32112">MALLPARSTVVLPLIAMCSAGCGANEEPSPGEPSPLDVPQMEIIIPFEARVGSQPFACGQTYKGLGTTGTEYQPQDFRMYLHDVRLVSDTGQEVAVSLTDDGMWQAKNAALLDFADKTGLCSNGTAETNARVVGKVPMGNYRGLRFRVGLSQALNHQDVTLEPAPFGDTSLYWGWKSGYVFLRVDGRTTGLPGGYFVHLGSIDCATPPAGQPWGSAGCDFPNRAEISLEGFELEKSRVVLDVAALLADSNLDVNSDTPDTSLGCMSQKEDPDCAPVFKNLGLSLDKQKPSSGVQTFIRVE</sequence>
<keyword evidence="1" id="KW-0732">Signal</keyword>
<name>A0ABY9WZ03_9BACT</name>
<dbReference type="Proteomes" id="UP001611383">
    <property type="component" value="Chromosome"/>
</dbReference>
<feature type="chain" id="PRO_5046251996" evidence="1">
    <location>
        <begin position="25"/>
        <end position="300"/>
    </location>
</feature>
<proteinExistence type="predicted"/>
<feature type="signal peptide" evidence="1">
    <location>
        <begin position="1"/>
        <end position="24"/>
    </location>
</feature>
<dbReference type="InterPro" id="IPR023977">
    <property type="entry name" value="MbnP-like"/>
</dbReference>
<feature type="domain" description="Copper-binding protein MbnP-like" evidence="2">
    <location>
        <begin position="43"/>
        <end position="265"/>
    </location>
</feature>
<dbReference type="InterPro" id="IPR046863">
    <property type="entry name" value="MbnP-like_dom"/>
</dbReference>
<evidence type="ECO:0000256" key="1">
    <source>
        <dbReference type="SAM" id="SignalP"/>
    </source>
</evidence>
<dbReference type="NCBIfam" id="TIGR04052">
    <property type="entry name" value="MbnP_like_WxW"/>
    <property type="match status" value="1"/>
</dbReference>
<reference evidence="3 4" key="1">
    <citation type="submission" date="2019-08" db="EMBL/GenBank/DDBJ databases">
        <title>Archangium and Cystobacter genomes.</title>
        <authorList>
            <person name="Chen I.-C.K."/>
            <person name="Wielgoss S."/>
        </authorList>
    </citation>
    <scope>NUCLEOTIDE SEQUENCE [LARGE SCALE GENOMIC DNA]</scope>
    <source>
        <strain evidence="3 4">Cbm 6</strain>
    </source>
</reference>
<dbReference type="Pfam" id="PF20243">
    <property type="entry name" value="MbnP"/>
    <property type="match status" value="1"/>
</dbReference>
<gene>
    <name evidence="3" type="ORF">F0U60_32840</name>
</gene>
<evidence type="ECO:0000259" key="2">
    <source>
        <dbReference type="Pfam" id="PF20243"/>
    </source>
</evidence>
<accession>A0ABY9WZ03</accession>